<dbReference type="Proteomes" id="UP000760545">
    <property type="component" value="Unassembled WGS sequence"/>
</dbReference>
<comment type="caution">
    <text evidence="5">The sequence shown here is derived from an EMBL/GenBank/DDBJ whole genome shotgun (WGS) entry which is preliminary data.</text>
</comment>
<keyword evidence="6" id="KW-1185">Reference proteome</keyword>
<dbReference type="SMART" id="SM00060">
    <property type="entry name" value="FN3"/>
    <property type="match status" value="9"/>
</dbReference>
<dbReference type="Pfam" id="PF00041">
    <property type="entry name" value="fn3"/>
    <property type="match status" value="1"/>
</dbReference>
<accession>A0ABX1DJA3</accession>
<dbReference type="InterPro" id="IPR003961">
    <property type="entry name" value="FN3_dom"/>
</dbReference>
<proteinExistence type="predicted"/>
<feature type="domain" description="Fibronectin type-III" evidence="4">
    <location>
        <begin position="1678"/>
        <end position="1775"/>
    </location>
</feature>
<dbReference type="CDD" id="cd00063">
    <property type="entry name" value="FN3"/>
    <property type="match status" value="1"/>
</dbReference>
<dbReference type="InterPro" id="IPR055353">
    <property type="entry name" value="DUF7619"/>
</dbReference>
<dbReference type="Pfam" id="PF18962">
    <property type="entry name" value="Por_Secre_tail"/>
    <property type="match status" value="1"/>
</dbReference>
<feature type="signal peptide" evidence="3">
    <location>
        <begin position="1"/>
        <end position="27"/>
    </location>
</feature>
<dbReference type="Pfam" id="PF13573">
    <property type="entry name" value="SprB"/>
    <property type="match status" value="1"/>
</dbReference>
<dbReference type="Pfam" id="PF07705">
    <property type="entry name" value="CARDB"/>
    <property type="match status" value="2"/>
</dbReference>
<evidence type="ECO:0000256" key="2">
    <source>
        <dbReference type="SAM" id="MobiDB-lite"/>
    </source>
</evidence>
<protein>
    <submittedName>
        <fullName evidence="5">T9SS type A sorting domain-containing protein</fullName>
    </submittedName>
</protein>
<dbReference type="NCBIfam" id="TIGR04183">
    <property type="entry name" value="Por_Secre_tail"/>
    <property type="match status" value="1"/>
</dbReference>
<dbReference type="SUPFAM" id="SSF49265">
    <property type="entry name" value="Fibronectin type III"/>
    <property type="match status" value="4"/>
</dbReference>
<dbReference type="InterPro" id="IPR011635">
    <property type="entry name" value="CARDB"/>
</dbReference>
<evidence type="ECO:0000259" key="4">
    <source>
        <dbReference type="PROSITE" id="PS50853"/>
    </source>
</evidence>
<dbReference type="InterPro" id="IPR025667">
    <property type="entry name" value="SprB_repeat"/>
</dbReference>
<dbReference type="InterPro" id="IPR036116">
    <property type="entry name" value="FN3_sf"/>
</dbReference>
<dbReference type="InterPro" id="IPR044060">
    <property type="entry name" value="Bacterial_rp_domain"/>
</dbReference>
<dbReference type="Pfam" id="PF18998">
    <property type="entry name" value="Flg_new_2"/>
    <property type="match status" value="2"/>
</dbReference>
<organism evidence="5 6">
    <name type="scientific">Tamlana crocina</name>
    <dbReference type="NCBI Taxonomy" id="393006"/>
    <lineage>
        <taxon>Bacteria</taxon>
        <taxon>Pseudomonadati</taxon>
        <taxon>Bacteroidota</taxon>
        <taxon>Flavobacteriia</taxon>
        <taxon>Flavobacteriales</taxon>
        <taxon>Flavobacteriaceae</taxon>
        <taxon>Tamlana</taxon>
    </lineage>
</organism>
<dbReference type="PROSITE" id="PS50853">
    <property type="entry name" value="FN3"/>
    <property type="match status" value="1"/>
</dbReference>
<evidence type="ECO:0000313" key="5">
    <source>
        <dbReference type="EMBL" id="NJX16396.1"/>
    </source>
</evidence>
<sequence length="4538" mass="490525">MKVINHHKIFYTFLFLLLLPFYGTAQAPTMAATNFSVVETDGNRIRVSFTPGDGAKRIIIAKAQSPVTAIPTNGADYNAGAFGLGNEIANGEFVVYDGTGSSFLYIEGLTHSTTYYFRVFEYNGQDFSTEYLTSSFLEANHSTLTYPTVQASNIQFSNVIGSSMTVSWTPGDGQGRILVGREGSPVDAEPQAPINYASSSSFGTASTEIGTGNFAIYEGNGTSDFVYNLKPNTTYHFALFEYNGSSGRVYLNSTSTISTPGATASQATTAHPTLNTTNMNFSNVDGDRFYRNISSNWFGNGEKRIVIAKAGSPVTAVPVDGTSYSASSTFGNGQEIAPGEFVMYSGTGGGDWVYGLQPNTTYYFKVFEFNGEGSETFYLTENDTEGNPPFEANQSTLSAPTVQASNIQFSNVIGSSMTVSWTPGDGQGRILVGREGSPVDAEPQAPINYASSSSFGTASTEIGTGNFALYEGNGTSDFVYNLKPNTTYHFALFEYNGGNSRLYLNSTSTISTPGATASQATTAHPTLNTTNMNFSNVDGDRFYRNISSNWFGNGEKRIVIAKAGSPVTAVPVDGTSYSASSTFGNGQEIAPGEFVMYSGTGGGDWVYGLQPNTTYYFKVFEFNGEGSETFYLTENDTEGNPPFEANQSTLSAPTVQASNIQFSNVIGSSMTVSWTPGDGQGRILVGREGSPVDAEPQAPINYASSSSFGTASTEIGTGNFALYEGNGTSDFVYNLKPNTTYHFALFEYNGGNSRLYLNSTSTISTPGATASQATTAHPTLNTTNMNFSNVDGDRFYRNISSSWFGNGEKRIVIAKAGSPVTAVPVDGTSYAASTTFGSGDEIAPGEFVMHSGTNGGNWVYGLQPETTYHFKVFEYNGNGTETFYLTGNDTNGNPPYEASQATLGTPTVQSSNAFISSRSTSSINISWTKGDGANRLLIGRQDGPVSVEPEDFTNYNANPGGFYNGTYEIGSSGNYVLYAGTGTNVNITNLQSSQNYHFALFEFNGSNAKSYLRPGYKFALETFGERPTVQVSNAQFTNIDLSSFDVSFSPGDGTRRLVIAREGSAVNAAPADFTTYNASSTFGNGDDLGNGNFVVFNDFGNSFSLSGLDPSTIYYFSFFEYAVNENGELYLLPAYTSFQNTIFNYDVGVSAITSPDSGCDLNSNESITVEITNYGDPTITSLDVAYSINGGTTIIETVNNLNLLSGNSTTYTFTQTVDFSSEETYNINTYTIIPNDIDNTNDDNSKSITHFSQPITSISADVTICAEETTMLTASGGNTYLWSTGETTSEISVTPSETTIYSVDISNTDGCTNTKEVTVTVTPLPTVSLNLPFENINTTDAVVQLDMGQPSGGIYYFNTAPETPITSIDPSMLSPGIYTITYEYQENNCTNTAEDSFTVVEDAEPVTAPELDNICENESDLSLPDGTPSGGTWSGDFVNGNIFSTSAPPGEYTLTYTVFGESDTTTITVLETQKTYKEVTICEGDTYEVAGQVLNTAGTYTIEEGTSPNGCPIQRTISLVISNPGETPIIQSNSGNLLCEKTETVLSTQLNIPVKWKRIYEDEFYDMGVSAEITTSLPGFYEAKIENNLGCEAVSEWFELNIVQKPTIETSTVTTICLGESIQLSVNNSDAQTWSTGSNSNSITVAPSTNMEYTVEGIYNNGCTFSDTVTINVIPASPPAPVSNMIPSNGSVNLVQPINLSWSPSANSVYYDVYVWPSNEAKSETPIVSNLQAISYSVRNLTPATEYSWQVVAKNSCFETPGPVLNFTPSGTPDLTLVNVSMPTDAVGGGSITVSWEVTNMGNGSTKNTIWKDRIYLSPDLDLRQGDDTLLGEFTSVSSLNPGESYTNTQQVNIPLNHVGSYYLFIITDNVDGYCRTENGVCVNDRKSHGADLSEIDEQNNLFYQKLFIAIPPAPDLSMLSIGAPTDAFSGDEITIQYSAENIGERTAIGGFWWKPPYIALNVGFAPKSGGNSGGYGGSSAISFSPIPQNTDYNPCVFERHWNDAIYISESPTFSFATAIKLKDYLVSLGNSPGGMCVINDYVEINSSYNYSKEIEIPDNIFGEYYIYVISNFMGMYEPTYSNNILRSDPINIVLRPPADLALTSINTPNEATANQDLTVSWTVENQGINPPLKNSWTDEVFISKESSFNANEAISLGKNIFLQKAEVSIAGKSITGDFENGMDYTVTKDFKLPEKLEGDHYVYVITDVNDKIFEFQTSENDTIRSGIINVSLDNRADLIPVSMSYPETITRSLPFNLKYRVKNIGDNASDPRSDRVFWSESPEWNPKTVKELNTKNIFGAINVGETLEYTRTCTLPLSVPNNIYFFIYVDAYDKVFEIDELNNKINNASIGLNSPTIVNPPEPAPIDIDIALTNIDAQGLVNSGDNTSIGWTIENLGTSNVNTSFVTRIYLSFDTQLSADDFYLGQRSTSKLLGGANITHSETFKIPDGIEGNFNIILWADFDNRFDEDKNKLNNQLYSPIQITLPPHADLVITDISAPENLVNGQSFTVNYTVKNQGLGVTKQYWHDTFYLGSLPNVTSKSERMGGPPREIVLAPGESSTLEITLEVPNRILGNYYLIGKTDSTNKIYEGFENGETNNETYQLVSIEAQDPSDLKIDAINTDSQAFLGDTFDSQITVNNIGENTAVGNLANAFYLSENAEYNGALASLIGSNNFSITLNPGETRVFDLTGNIRDLFPGDYYGIGRTNIQSSISESNFENNGLATENTIALNVRDLPLSTPTIKNLDHKNWLYYKILVEAGKDLIIDVESTRDTGSNNVFVSHENIPTPNNFEFQGIYNNSTDQRVLVPNTKAGEYYLLISTDLSALQTLTINANLLDFSLLSVLPNTVGNGKVSTDITGAGFRAGMVARLIKNGSVVNSALSVDLKSSMEAELLWDLSEVPLDTYDLEIQNPDNSTVILNQAITVEQSTDYTNLIYDILSPDVLRRGRSAFFEFIIRNDNNINVPAVLAELAMLDNVEILEINVSGKLKKNSVTDPYGRLEDMPDYQSDGGYHIIPFTARDFKPGEVMTASVYIANFSGNTFPLRARVIGGNEEAILYNALDNIETTRQLALENPSQFNENRNLVENRTEFAKIMLNNYVEYGFLKASDTLLVDLECDDCPEAVSLNQSTYAPGVQGPDILRASNATFSPGGHYNWEINKYNGVAGANLGHDIISLSGKLNIESTPENPFTINIKSLDYSNSPTYLAGWYPAVDKCWTILKASEGIVGFNASNFVINTDGFTSYNYTYNGTFSIEKINDNELAICFTAYKPGLGEDGVPGAPGGIGEDGSPGGSGGPGNQYISPGKGGIGGPGGPGYGNILPGNKGPDGPDGCTYGVDCACPENGNCNEICNGLDDDGDGIIPLVEQDLDGDGYSKCQGDCNDYDSTIYPGAPEIEDGKDNNCDGVIPSNEIDNDNDGYTELEGDCNDADRAINPSIEEICFDGKDNDCDGQIDEDCDACNEVDNDGDGYTECDGDCNDNNSLIHPGEEICDDGIDNNCNGLIDEGCEDDDPYPDPFPDCAFGENCDPKPVDCSSGSILGAPPGTPCPKPEPERDPDFDDDDDPDNPNNPNNPNNPDDPNNPPNNPDSPPGPEGDCSATGGGGDGTPSWCNVSFAALGCGVSAGSCFYSLGLCPLTGGLACPIAVISCGAGAISCGLSLESLNNDNYSNASTGACIGAGAFDIATGSVRVGLTGIALCGLQNTLCKPVVGSCDPNEIIGPEGFGPEKFVSNTETLNYTINFENDPDNATAPAQRVVIRQQLDDNFNPASFRLLGFGFGKYVFDVPEGLSSYSTRLNLSEEIGMDVNVSVGLDLVNSELFWSFQSIDSETGLPPYEALKGFLPVNDDNGAGEGFVTYSIKAKSTTQTGDELKASANIFFDINEPIATNEAVNIIDAAPPVLEAITDNSLEFETIQSFGINASDDSGGSGIMGYEVYLSENGGEFNLISEVLGIEDIFTFEGEPNSSYCIAPVVIDNVNNKSAITEANTVCYNTPSEEDITTEYFKLTTVSSGNGTIETLPRTSYFENGANVTINAVASAGWRFDRWENDLSSTSISESVIMDSDKNITAVFEQKEYDLTINTQGNGNISITPENSVYLSGTEITITANADSGWIFDRWEGDLESFNNTENITMDSNKNLTAIFIEGMVIRAQVENATCVESLDGNIQLDILGGTPPYTYDWDNDGTAPDDLETDPKDLADIGSGTYNVLVTDFNGITASKTINVEIIDNVSPEISNIGNQVENFNEDCKIIVRDYSRIAEITDNCTGNLNIEQYPEIGSEITQTTNVILTVTDDSNNKSSISFKIIPEDNVAPLISPIENQLLDRNENCTVYLPDYSSFVDVTDNCTGNVNINQIPAASTVITENTMVTILVNDGQGNGSSETFMVDIQGELQVYYFDGDGDGYGVDNVMTNKTLCQMPNDSYSTVAGDCDDNDPENNPDTNEEDCGTLGIDEQQTFNFKLYPNPAKEQLTIEFFNADEHKTVLSIFDALGREISTESFTNKSEITIYLNEKYQDGVYLVKVSNNGKTETKRFVVLR</sequence>
<feature type="compositionally biased region" description="Low complexity" evidence="2">
    <location>
        <begin position="3568"/>
        <end position="3580"/>
    </location>
</feature>
<reference evidence="5 6" key="1">
    <citation type="submission" date="2020-03" db="EMBL/GenBank/DDBJ databases">
        <title>Tamlana sp. nov, isolated from XXX.</title>
        <authorList>
            <person name="Cao W.R."/>
        </authorList>
    </citation>
    <scope>NUCLEOTIDE SEQUENCE [LARGE SCALE GENOMIC DNA]</scope>
    <source>
        <strain evidence="5 6">HST1-43</strain>
    </source>
</reference>
<gene>
    <name evidence="5" type="ORF">HC176_12950</name>
</gene>
<evidence type="ECO:0000256" key="1">
    <source>
        <dbReference type="ARBA" id="ARBA00022729"/>
    </source>
</evidence>
<dbReference type="InterPro" id="IPR021655">
    <property type="entry name" value="Put_metal-bd"/>
</dbReference>
<feature type="chain" id="PRO_5045067280" evidence="3">
    <location>
        <begin position="28"/>
        <end position="4538"/>
    </location>
</feature>
<dbReference type="RefSeq" id="WP_167918951.1">
    <property type="nucleotide sequence ID" value="NZ_JAAVJS010000020.1"/>
</dbReference>
<dbReference type="InterPro" id="IPR013783">
    <property type="entry name" value="Ig-like_fold"/>
</dbReference>
<feature type="region of interest" description="Disordered" evidence="2">
    <location>
        <begin position="3280"/>
        <end position="3318"/>
    </location>
</feature>
<feature type="region of interest" description="Disordered" evidence="2">
    <location>
        <begin position="3542"/>
        <end position="3602"/>
    </location>
</feature>
<name>A0ABX1DJA3_9FLAO</name>
<dbReference type="Pfam" id="PF24595">
    <property type="entry name" value="DUF7619"/>
    <property type="match status" value="2"/>
</dbReference>
<evidence type="ECO:0000256" key="3">
    <source>
        <dbReference type="SAM" id="SignalP"/>
    </source>
</evidence>
<feature type="compositionally biased region" description="Acidic residues" evidence="2">
    <location>
        <begin position="3558"/>
        <end position="3567"/>
    </location>
</feature>
<dbReference type="InterPro" id="IPR026444">
    <property type="entry name" value="Secre_tail"/>
</dbReference>
<keyword evidence="1 3" id="KW-0732">Signal</keyword>
<feature type="compositionally biased region" description="Pro residues" evidence="2">
    <location>
        <begin position="3581"/>
        <end position="3594"/>
    </location>
</feature>
<dbReference type="EMBL" id="JAAVJS010000020">
    <property type="protein sequence ID" value="NJX16396.1"/>
    <property type="molecule type" value="Genomic_DNA"/>
</dbReference>
<dbReference type="Gene3D" id="2.60.40.10">
    <property type="entry name" value="Immunoglobulins"/>
    <property type="match status" value="10"/>
</dbReference>
<dbReference type="Pfam" id="PF11617">
    <property type="entry name" value="Cu-binding_MopE"/>
    <property type="match status" value="4"/>
</dbReference>
<feature type="compositionally biased region" description="Gly residues" evidence="2">
    <location>
        <begin position="3280"/>
        <end position="3300"/>
    </location>
</feature>
<evidence type="ECO:0000313" key="6">
    <source>
        <dbReference type="Proteomes" id="UP000760545"/>
    </source>
</evidence>
<feature type="compositionally biased region" description="Gly residues" evidence="2">
    <location>
        <begin position="3307"/>
        <end position="3318"/>
    </location>
</feature>